<keyword evidence="2" id="KW-1185">Reference proteome</keyword>
<accession>A0AA41R6T8</accession>
<dbReference type="RefSeq" id="WP_246912818.1">
    <property type="nucleotide sequence ID" value="NZ_JALJRB010000023.1"/>
</dbReference>
<dbReference type="InterPro" id="IPR021730">
    <property type="entry name" value="YdbH"/>
</dbReference>
<protein>
    <submittedName>
        <fullName evidence="1">YdbH domain-containing protein</fullName>
    </submittedName>
</protein>
<name>A0AA41R6T8_9BACT</name>
<reference evidence="1" key="1">
    <citation type="submission" date="2022-04" db="EMBL/GenBank/DDBJ databases">
        <title>Desulfatitalea alkaliphila sp. nov., a novel anaerobic sulfate-reducing bacterium isolated from terrestrial mud volcano, Taman Peninsula, Russia.</title>
        <authorList>
            <person name="Khomyakova M.A."/>
            <person name="Merkel A.Y."/>
            <person name="Slobodkin A.I."/>
        </authorList>
    </citation>
    <scope>NUCLEOTIDE SEQUENCE</scope>
    <source>
        <strain evidence="1">M08but</strain>
    </source>
</reference>
<comment type="caution">
    <text evidence="1">The sequence shown here is derived from an EMBL/GenBank/DDBJ whole genome shotgun (WGS) entry which is preliminary data.</text>
</comment>
<evidence type="ECO:0000313" key="2">
    <source>
        <dbReference type="Proteomes" id="UP001165427"/>
    </source>
</evidence>
<dbReference type="EMBL" id="JALJRB010000023">
    <property type="protein sequence ID" value="MCJ8502285.1"/>
    <property type="molecule type" value="Genomic_DNA"/>
</dbReference>
<dbReference type="Pfam" id="PF11739">
    <property type="entry name" value="YdbH-like"/>
    <property type="match status" value="1"/>
</dbReference>
<organism evidence="1 2">
    <name type="scientific">Desulfatitalea alkaliphila</name>
    <dbReference type="NCBI Taxonomy" id="2929485"/>
    <lineage>
        <taxon>Bacteria</taxon>
        <taxon>Pseudomonadati</taxon>
        <taxon>Thermodesulfobacteriota</taxon>
        <taxon>Desulfobacteria</taxon>
        <taxon>Desulfobacterales</taxon>
        <taxon>Desulfosarcinaceae</taxon>
        <taxon>Desulfatitalea</taxon>
    </lineage>
</organism>
<dbReference type="AlphaFoldDB" id="A0AA41R6T8"/>
<sequence length="917" mass="99345">MHRPTRKTWLLIAAGLLLVPILLLTVLHLFLPPYLASRVVPRLAAQAGIQVHRLDIRHIGWRSADLGPLHLSMAPQWQVTVAAVQLNYAPADLLRRKLAAIVISAPRIQLRWPTTADAPRPEQHIADRPVAIIGQLSAWLQQADLPVSVDRLMVENGLLAIDRNGQLSDMPFDLEMRASEMAAGLIEGRARLGGHGTAAHLSAALAIADGQSVLSLSGEGLALAVLAPFLPAEPAMTAAGRMDFTARVQGSSDPPSLGHIDLQARLEATRVAMPELGLGHLRDAEGAPLPIEARLTTTAQGDWQWRLGPLRLDGPMRLDVVDLAGTLAYENGKWHATAGWTTLLPAQPITLDDPMGGHLAAPISLAWEATAHPDEDGIRFAVHGATPAAAAYADLRLDRPTEARLNAKALRFNIAGFYAAGALTTHAAAILTNLRIRREEMEGRCPEVTITGDLDTRQGPRINGKAIFDGLTVQRGSLGVELPANQATFRLQQAGDNGAQDRWQIEGELRMDKGRLNETAHELGMQDLSVRLPFQWPPTTALSAGTLKSGAISWRKAVLGHLEGRLGQLPDGGWVELTHQSKLFPGLNVLIDSRLNGPDLKMTLTVPSYRPAQDLDLGRLIPEAAGFRINGRVSASAEGGFESGALRSSGRIQVEAGRVHHPQSGLRLDGIVTEVGFTDLQTLRTAPAQQLRVARMRLGQVAADDLRMAFQLEPAGTLFIENLTLEWARGRMQTQAFRLNPQRMTLATTIHGDRLDLAMVLNQLGIADGSGEGTVNGSIPVSWQEGRLRFDDGFLYSTPGQGGTIQLRGLELPLDGLPPGAPQRTQLDIATEALRDYSYNWAKLYLASSNGELLVRLQLDGKPNRLLPFAYDPQTGGFQRYAGEGQADFQGIGIDINFRTPLDRIMDYKTLWTPGGA</sequence>
<evidence type="ECO:0000313" key="1">
    <source>
        <dbReference type="EMBL" id="MCJ8502285.1"/>
    </source>
</evidence>
<dbReference type="Proteomes" id="UP001165427">
    <property type="component" value="Unassembled WGS sequence"/>
</dbReference>
<proteinExistence type="predicted"/>
<gene>
    <name evidence="1" type="ORF">MRX98_17000</name>
</gene>